<dbReference type="OrthoDB" id="6398701at2"/>
<dbReference type="Proteomes" id="UP000183794">
    <property type="component" value="Unassembled WGS sequence"/>
</dbReference>
<dbReference type="HOGENOM" id="CLU_1314261_0_0_6"/>
<protein>
    <submittedName>
        <fullName evidence="3">Uncharacterized protein</fullName>
    </submittedName>
</protein>
<accession>A0A090ILD8</accession>
<dbReference type="EMBL" id="FPLJ01000039">
    <property type="protein sequence ID" value="SGY87929.1"/>
    <property type="molecule type" value="Genomic_DNA"/>
</dbReference>
<dbReference type="EMBL" id="FPLD01000050">
    <property type="protein sequence ID" value="SGY94055.1"/>
    <property type="molecule type" value="Genomic_DNA"/>
</dbReference>
<evidence type="ECO:0000256" key="1">
    <source>
        <dbReference type="SAM" id="SignalP"/>
    </source>
</evidence>
<keyword evidence="1" id="KW-0732">Signal</keyword>
<reference evidence="3 5" key="1">
    <citation type="submission" date="2016-11" db="EMBL/GenBank/DDBJ databases">
        <authorList>
            <person name="Jaros S."/>
            <person name="Januszkiewicz K."/>
            <person name="Wedrychowicz H."/>
        </authorList>
    </citation>
    <scope>NUCLEOTIDE SEQUENCE [LARGE SCALE GENOMIC DNA]</scope>
    <source>
        <strain evidence="3">NVI 5450</strain>
    </source>
</reference>
<dbReference type="AlphaFoldDB" id="A0A090ILD8"/>
<dbReference type="KEGG" id="mvs:MVIS_3281"/>
<sequence length="209" mass="23555">MKLIYLYFTLATLFSSAAFANNNYTPVSYSYYQLNYTEITAEDADDPLKTYQINISNLISPYIFSRTSFNYLSKEMIIDAQNSMKTTSMQAVFNMGTRLALLPKIDLTIESGAIYEFGKEVELKSNSISVTNDDFDREFGFNAAIGLAMQFSHQLEFIIDAAYIDIGDESEIEYSAELVTHLLPNLALVASGVMYEENVGYGFGLQFDF</sequence>
<reference evidence="2 4" key="2">
    <citation type="submission" date="2016-11" db="EMBL/GenBank/DDBJ databases">
        <authorList>
            <person name="Klemetsen T."/>
        </authorList>
    </citation>
    <scope>NUCLEOTIDE SEQUENCE [LARGE SCALE GENOMIC DNA]</scope>
    <source>
        <strain evidence="2">MT 2528</strain>
    </source>
</reference>
<feature type="signal peptide" evidence="1">
    <location>
        <begin position="1"/>
        <end position="20"/>
    </location>
</feature>
<name>A0A090ILD8_9GAMM</name>
<dbReference type="PATRIC" id="fig|80854.5.peg.3476"/>
<keyword evidence="4" id="KW-1185">Reference proteome</keyword>
<evidence type="ECO:0000313" key="5">
    <source>
        <dbReference type="Proteomes" id="UP000183794"/>
    </source>
</evidence>
<evidence type="ECO:0000313" key="3">
    <source>
        <dbReference type="EMBL" id="SGY94055.1"/>
    </source>
</evidence>
<organism evidence="3 5">
    <name type="scientific">Moritella viscosa</name>
    <dbReference type="NCBI Taxonomy" id="80854"/>
    <lineage>
        <taxon>Bacteria</taxon>
        <taxon>Pseudomonadati</taxon>
        <taxon>Pseudomonadota</taxon>
        <taxon>Gammaproteobacteria</taxon>
        <taxon>Alteromonadales</taxon>
        <taxon>Moritellaceae</taxon>
        <taxon>Moritella</taxon>
    </lineage>
</organism>
<dbReference type="GeneID" id="61295267"/>
<proteinExistence type="predicted"/>
<gene>
    <name evidence="2" type="ORF">MT2528_1394</name>
    <name evidence="3" type="ORF">NVI5450_1540</name>
</gene>
<dbReference type="Proteomes" id="UP000182660">
    <property type="component" value="Unassembled WGS sequence"/>
</dbReference>
<dbReference type="RefSeq" id="WP_045111307.1">
    <property type="nucleotide sequence ID" value="NZ_CAWQZC010000112.1"/>
</dbReference>
<evidence type="ECO:0000313" key="2">
    <source>
        <dbReference type="EMBL" id="SGY87929.1"/>
    </source>
</evidence>
<feature type="chain" id="PRO_5015029918" evidence="1">
    <location>
        <begin position="21"/>
        <end position="209"/>
    </location>
</feature>
<evidence type="ECO:0000313" key="4">
    <source>
        <dbReference type="Proteomes" id="UP000182660"/>
    </source>
</evidence>